<dbReference type="Proteomes" id="UP001519460">
    <property type="component" value="Unassembled WGS sequence"/>
</dbReference>
<reference evidence="1 2" key="1">
    <citation type="journal article" date="2023" name="Sci. Data">
        <title>Genome assembly of the Korean intertidal mud-creeper Batillaria attramentaria.</title>
        <authorList>
            <person name="Patra A.K."/>
            <person name="Ho P.T."/>
            <person name="Jun S."/>
            <person name="Lee S.J."/>
            <person name="Kim Y."/>
            <person name="Won Y.J."/>
        </authorList>
    </citation>
    <scope>NUCLEOTIDE SEQUENCE [LARGE SCALE GENOMIC DNA]</scope>
    <source>
        <strain evidence="1">Wonlab-2016</strain>
    </source>
</reference>
<dbReference type="EMBL" id="JACVVK020000014">
    <property type="protein sequence ID" value="KAK7504548.1"/>
    <property type="molecule type" value="Genomic_DNA"/>
</dbReference>
<proteinExistence type="predicted"/>
<evidence type="ECO:0000313" key="2">
    <source>
        <dbReference type="Proteomes" id="UP001519460"/>
    </source>
</evidence>
<comment type="caution">
    <text evidence="1">The sequence shown here is derived from an EMBL/GenBank/DDBJ whole genome shotgun (WGS) entry which is preliminary data.</text>
</comment>
<name>A0ABD0LYM2_9CAEN</name>
<protein>
    <submittedName>
        <fullName evidence="1">Uncharacterized protein</fullName>
    </submittedName>
</protein>
<accession>A0ABD0LYM2</accession>
<dbReference type="AlphaFoldDB" id="A0ABD0LYM2"/>
<gene>
    <name evidence="1" type="ORF">BaRGS_00004034</name>
</gene>
<sequence length="102" mass="11062">MPVTEVQCRLNCTALALVVGRYVQGGHPARRLSFMLSFYQHTQTIPSLFEFLSCLSGLQHFSSQSGMPGSLQIPARPGQMAEGPGSNIAGQLLCCSVVYRTE</sequence>
<evidence type="ECO:0000313" key="1">
    <source>
        <dbReference type="EMBL" id="KAK7504548.1"/>
    </source>
</evidence>
<organism evidence="1 2">
    <name type="scientific">Batillaria attramentaria</name>
    <dbReference type="NCBI Taxonomy" id="370345"/>
    <lineage>
        <taxon>Eukaryota</taxon>
        <taxon>Metazoa</taxon>
        <taxon>Spiralia</taxon>
        <taxon>Lophotrochozoa</taxon>
        <taxon>Mollusca</taxon>
        <taxon>Gastropoda</taxon>
        <taxon>Caenogastropoda</taxon>
        <taxon>Sorbeoconcha</taxon>
        <taxon>Cerithioidea</taxon>
        <taxon>Batillariidae</taxon>
        <taxon>Batillaria</taxon>
    </lineage>
</organism>
<keyword evidence="2" id="KW-1185">Reference proteome</keyword>